<dbReference type="HOGENOM" id="CLU_2831503_0_0_1"/>
<dbReference type="Proteomes" id="UP000005426">
    <property type="component" value="Unassembled WGS sequence"/>
</dbReference>
<protein>
    <submittedName>
        <fullName evidence="1">Uncharacterized protein</fullName>
    </submittedName>
</protein>
<organism evidence="1 2">
    <name type="scientific">Hypocrea atroviridis (strain ATCC 20476 / IMI 206040)</name>
    <name type="common">Trichoderma atroviride</name>
    <dbReference type="NCBI Taxonomy" id="452589"/>
    <lineage>
        <taxon>Eukaryota</taxon>
        <taxon>Fungi</taxon>
        <taxon>Dikarya</taxon>
        <taxon>Ascomycota</taxon>
        <taxon>Pezizomycotina</taxon>
        <taxon>Sordariomycetes</taxon>
        <taxon>Hypocreomycetidae</taxon>
        <taxon>Hypocreales</taxon>
        <taxon>Hypocreaceae</taxon>
        <taxon>Trichoderma</taxon>
    </lineage>
</organism>
<keyword evidence="2" id="KW-1185">Reference proteome</keyword>
<dbReference type="AlphaFoldDB" id="G9NZ73"/>
<name>G9NZ73_HYPAI</name>
<dbReference type="EMBL" id="ABDG02000025">
    <property type="protein sequence ID" value="EHK43787.1"/>
    <property type="molecule type" value="Genomic_DNA"/>
</dbReference>
<evidence type="ECO:0000313" key="2">
    <source>
        <dbReference type="Proteomes" id="UP000005426"/>
    </source>
</evidence>
<proteinExistence type="predicted"/>
<sequence>MAVSSSVHGQFDISSCLRLDVILERNRWMSTLEPDEHDVLGATVFPPRRGINETGFFKRFSERLAD</sequence>
<gene>
    <name evidence="1" type="ORF">TRIATDRAFT_300219</name>
</gene>
<reference evidence="1 2" key="1">
    <citation type="journal article" date="2011" name="Genome Biol.">
        <title>Comparative genome sequence analysis underscores mycoparasitism as the ancestral life style of Trichoderma.</title>
        <authorList>
            <person name="Kubicek C.P."/>
            <person name="Herrera-Estrella A."/>
            <person name="Seidl-Seiboth V."/>
            <person name="Martinez D.A."/>
            <person name="Druzhinina I.S."/>
            <person name="Thon M."/>
            <person name="Zeilinger S."/>
            <person name="Casas-Flores S."/>
            <person name="Horwitz B.A."/>
            <person name="Mukherjee P.K."/>
            <person name="Mukherjee M."/>
            <person name="Kredics L."/>
            <person name="Alcaraz L.D."/>
            <person name="Aerts A."/>
            <person name="Antal Z."/>
            <person name="Atanasova L."/>
            <person name="Cervantes-Badillo M.G."/>
            <person name="Challacombe J."/>
            <person name="Chertkov O."/>
            <person name="McCluskey K."/>
            <person name="Coulpier F."/>
            <person name="Deshpande N."/>
            <person name="von Doehren H."/>
            <person name="Ebbole D.J."/>
            <person name="Esquivel-Naranjo E.U."/>
            <person name="Fekete E."/>
            <person name="Flipphi M."/>
            <person name="Glaser F."/>
            <person name="Gomez-Rodriguez E.Y."/>
            <person name="Gruber S."/>
            <person name="Han C."/>
            <person name="Henrissat B."/>
            <person name="Hermosa R."/>
            <person name="Hernandez-Onate M."/>
            <person name="Karaffa L."/>
            <person name="Kosti I."/>
            <person name="Le Crom S."/>
            <person name="Lindquist E."/>
            <person name="Lucas S."/>
            <person name="Luebeck M."/>
            <person name="Luebeck P.S."/>
            <person name="Margeot A."/>
            <person name="Metz B."/>
            <person name="Misra M."/>
            <person name="Nevalainen H."/>
            <person name="Omann M."/>
            <person name="Packer N."/>
            <person name="Perrone G."/>
            <person name="Uresti-Rivera E.E."/>
            <person name="Salamov A."/>
            <person name="Schmoll M."/>
            <person name="Seiboth B."/>
            <person name="Shapiro H."/>
            <person name="Sukno S."/>
            <person name="Tamayo-Ramos J.A."/>
            <person name="Tisch D."/>
            <person name="Wiest A."/>
            <person name="Wilkinson H.H."/>
            <person name="Zhang M."/>
            <person name="Coutinho P.M."/>
            <person name="Kenerley C.M."/>
            <person name="Monte E."/>
            <person name="Baker S.E."/>
            <person name="Grigoriev I.V."/>
        </authorList>
    </citation>
    <scope>NUCLEOTIDE SEQUENCE [LARGE SCALE GENOMIC DNA]</scope>
    <source>
        <strain evidence="2">ATCC 20476 / IMI 206040</strain>
    </source>
</reference>
<accession>G9NZ73</accession>
<evidence type="ECO:0000313" key="1">
    <source>
        <dbReference type="EMBL" id="EHK43787.1"/>
    </source>
</evidence>
<comment type="caution">
    <text evidence="1">The sequence shown here is derived from an EMBL/GenBank/DDBJ whole genome shotgun (WGS) entry which is preliminary data.</text>
</comment>